<dbReference type="InterPro" id="IPR029044">
    <property type="entry name" value="Nucleotide-diphossugar_trans"/>
</dbReference>
<dbReference type="SUPFAM" id="SSF53448">
    <property type="entry name" value="Nucleotide-diphospho-sugar transferases"/>
    <property type="match status" value="1"/>
</dbReference>
<comment type="caution">
    <text evidence="2">The sequence shown here is derived from an EMBL/GenBank/DDBJ whole genome shotgun (WGS) entry which is preliminary data.</text>
</comment>
<proteinExistence type="predicted"/>
<dbReference type="Pfam" id="PF00535">
    <property type="entry name" value="Glycos_transf_2"/>
    <property type="match status" value="1"/>
</dbReference>
<sequence>MGEFALTNASFKPGILIPVYNHEHAIEHTLADVLEYGFNVLLVDDGSDQSCAEVLQALAEKHTDRVTLLRLPSNGGKGAAVKAGLKKLRTMGMSHGLQVDADGQHNLADIPEFIDQGRAKPEALIAGYPQYDETISNGRLYGRYLTHVWVWINTLSFTIKDSMCGFRLYPVHKMVTLLEAEPCGNRMDFDPEVIVRWRWRNGHIVNVQTRVNYPADGVSHFKLLHDNVLISWMHTRLFFGMLIRLPRLLWQKF</sequence>
<protein>
    <submittedName>
        <fullName evidence="2">Glycosyl transferase, group 2 family protein</fullName>
    </submittedName>
</protein>
<keyword evidence="3" id="KW-1185">Reference proteome</keyword>
<dbReference type="STRING" id="1129793.GPLA_2514"/>
<dbReference type="AlphaFoldDB" id="K6ZBE1"/>
<dbReference type="CDD" id="cd04179">
    <property type="entry name" value="DPM_DPG-synthase_like"/>
    <property type="match status" value="1"/>
</dbReference>
<dbReference type="EMBL" id="BAER01000060">
    <property type="protein sequence ID" value="GAC33416.1"/>
    <property type="molecule type" value="Genomic_DNA"/>
</dbReference>
<dbReference type="PANTHER" id="PTHR10859:SF91">
    <property type="entry name" value="DOLICHYL-PHOSPHATE BETA-GLUCOSYLTRANSFERASE"/>
    <property type="match status" value="1"/>
</dbReference>
<dbReference type="GO" id="GO:0006487">
    <property type="term" value="P:protein N-linked glycosylation"/>
    <property type="evidence" value="ECO:0007669"/>
    <property type="project" value="TreeGrafter"/>
</dbReference>
<feature type="domain" description="Glycosyltransferase 2-like" evidence="1">
    <location>
        <begin position="15"/>
        <end position="143"/>
    </location>
</feature>
<dbReference type="InterPro" id="IPR001173">
    <property type="entry name" value="Glyco_trans_2-like"/>
</dbReference>
<dbReference type="GO" id="GO:0016740">
    <property type="term" value="F:transferase activity"/>
    <property type="evidence" value="ECO:0007669"/>
    <property type="project" value="UniProtKB-KW"/>
</dbReference>
<organism evidence="2 3">
    <name type="scientific">Paraglaciecola polaris LMG 21857</name>
    <dbReference type="NCBI Taxonomy" id="1129793"/>
    <lineage>
        <taxon>Bacteria</taxon>
        <taxon>Pseudomonadati</taxon>
        <taxon>Pseudomonadota</taxon>
        <taxon>Gammaproteobacteria</taxon>
        <taxon>Alteromonadales</taxon>
        <taxon>Alteromonadaceae</taxon>
        <taxon>Paraglaciecola</taxon>
    </lineage>
</organism>
<dbReference type="Proteomes" id="UP000006322">
    <property type="component" value="Unassembled WGS sequence"/>
</dbReference>
<evidence type="ECO:0000313" key="2">
    <source>
        <dbReference type="EMBL" id="GAC33416.1"/>
    </source>
</evidence>
<gene>
    <name evidence="2" type="ORF">GPLA_2514</name>
</gene>
<evidence type="ECO:0000313" key="3">
    <source>
        <dbReference type="Proteomes" id="UP000006322"/>
    </source>
</evidence>
<reference evidence="3" key="1">
    <citation type="journal article" date="2014" name="Environ. Microbiol.">
        <title>Comparative genomics of the marine bacterial genus Glaciecola reveals the high degree of genomic diversity and genomic characteristic for cold adaptation.</title>
        <authorList>
            <person name="Qin Q.L."/>
            <person name="Xie B.B."/>
            <person name="Yu Y."/>
            <person name="Shu Y.L."/>
            <person name="Rong J.C."/>
            <person name="Zhang Y.J."/>
            <person name="Zhao D.L."/>
            <person name="Chen X.L."/>
            <person name="Zhang X.Y."/>
            <person name="Chen B."/>
            <person name="Zhou B.C."/>
            <person name="Zhang Y.Z."/>
        </authorList>
    </citation>
    <scope>NUCLEOTIDE SEQUENCE [LARGE SCALE GENOMIC DNA]</scope>
    <source>
        <strain evidence="3">LMG 21857</strain>
    </source>
</reference>
<accession>K6ZBE1</accession>
<dbReference type="PANTHER" id="PTHR10859">
    <property type="entry name" value="GLYCOSYL TRANSFERASE"/>
    <property type="match status" value="1"/>
</dbReference>
<evidence type="ECO:0000259" key="1">
    <source>
        <dbReference type="Pfam" id="PF00535"/>
    </source>
</evidence>
<keyword evidence="2" id="KW-0808">Transferase</keyword>
<name>K6ZBE1_9ALTE</name>
<dbReference type="Gene3D" id="3.90.550.10">
    <property type="entry name" value="Spore Coat Polysaccharide Biosynthesis Protein SpsA, Chain A"/>
    <property type="match status" value="1"/>
</dbReference>